<dbReference type="InterPro" id="IPR032285">
    <property type="entry name" value="Metallophos_N"/>
</dbReference>
<dbReference type="InterPro" id="IPR051918">
    <property type="entry name" value="STPP_CPPED1"/>
</dbReference>
<accession>A0A3N1ZXF9</accession>
<dbReference type="RefSeq" id="WP_123576309.1">
    <property type="nucleotide sequence ID" value="NZ_RKHG01000001.1"/>
</dbReference>
<feature type="chain" id="PRO_5018334338" evidence="1">
    <location>
        <begin position="37"/>
        <end position="584"/>
    </location>
</feature>
<proteinExistence type="predicted"/>
<dbReference type="InterPro" id="IPR032288">
    <property type="entry name" value="Metallophos_C"/>
</dbReference>
<name>A0A3N1ZXF9_9ACTN</name>
<dbReference type="InterPro" id="IPR029052">
    <property type="entry name" value="Metallo-depent_PP-like"/>
</dbReference>
<dbReference type="Gene3D" id="2.60.40.10">
    <property type="entry name" value="Immunoglobulins"/>
    <property type="match status" value="1"/>
</dbReference>
<dbReference type="Gene3D" id="3.60.21.10">
    <property type="match status" value="1"/>
</dbReference>
<feature type="domain" description="Calcineurin-like phosphoesterase C-terminal" evidence="3">
    <location>
        <begin position="397"/>
        <end position="573"/>
    </location>
</feature>
<dbReference type="GO" id="GO:0016787">
    <property type="term" value="F:hydrolase activity"/>
    <property type="evidence" value="ECO:0007669"/>
    <property type="project" value="InterPro"/>
</dbReference>
<gene>
    <name evidence="5" type="ORF">EDD41_2816</name>
</gene>
<feature type="domain" description="Calcineurin-like phosphoesterase N-terminal" evidence="4">
    <location>
        <begin position="79"/>
        <end position="140"/>
    </location>
</feature>
<comment type="caution">
    <text evidence="5">The sequence shown here is derived from an EMBL/GenBank/DDBJ whole genome shotgun (WGS) entry which is preliminary data.</text>
</comment>
<dbReference type="Proteomes" id="UP000275749">
    <property type="component" value="Unassembled WGS sequence"/>
</dbReference>
<dbReference type="Pfam" id="PF16371">
    <property type="entry name" value="MetallophosN"/>
    <property type="match status" value="1"/>
</dbReference>
<evidence type="ECO:0000313" key="6">
    <source>
        <dbReference type="Proteomes" id="UP000275749"/>
    </source>
</evidence>
<dbReference type="EMBL" id="RKHG01000001">
    <property type="protein sequence ID" value="ROR55539.1"/>
    <property type="molecule type" value="Genomic_DNA"/>
</dbReference>
<feature type="domain" description="Calcineurin-like phosphoesterase" evidence="2">
    <location>
        <begin position="214"/>
        <end position="367"/>
    </location>
</feature>
<dbReference type="PANTHER" id="PTHR43143:SF6">
    <property type="entry name" value="BLL3016 PROTEIN"/>
    <property type="match status" value="1"/>
</dbReference>
<dbReference type="PROSITE" id="PS51318">
    <property type="entry name" value="TAT"/>
    <property type="match status" value="1"/>
</dbReference>
<sequence length="584" mass="62959">MPALTPSRRRAAALVGSLTSLALGATLLTTSPAATAAPEKPADDTYRGQVQVVPGKDAKARVLRGSVFVDADRDSVKDPGEKGIAGVAVSNGRKVVTTDRQGNYKLPVDDNTTVFVTQPAGYQVPVDEANVAQFHYNHMPAGSPKLKYGGMKPTGLLPKAVNFGMVTSQATATTEQECIIGGDIQTYKKVEADYAAKGAFKDLNARTGYDGCGALFIGDIVGDDLSLYPGIRELTKRLNGPARFLPGNHDMDYDAKSRAHVYDTYRANFGPTYHSYDVGRVHVVSLDTVDYPVPGKSYNGALGSKQIEWLKQDLSRVPKNKLVVVAGHIPLLTFADQGSEQHQIDEVKQVYKLLKGRKAVAVSGHTHSIENMRKGDSMAGWQDIFGVAGLPFAHITSGAISGDWYTGRMLEGGFPMAVQRDGGLPGVVTLDVKGNRYTERFTVRGDKGADQMQLGLNTPAYRDWYRKNKPATGKPKPGTWLTTNFFMGSTGSKVTVSIDGRRAQKATRTQPMTGEGQYVGAEYSDPAAAQEQLVHGGSVADRSMHLWRQGLPTDLEVGKHTATVRATDAHGRTSSEKITIEVTE</sequence>
<organism evidence="5 6">
    <name type="scientific">Luteococcus japonicus</name>
    <dbReference type="NCBI Taxonomy" id="33984"/>
    <lineage>
        <taxon>Bacteria</taxon>
        <taxon>Bacillati</taxon>
        <taxon>Actinomycetota</taxon>
        <taxon>Actinomycetes</taxon>
        <taxon>Propionibacteriales</taxon>
        <taxon>Propionibacteriaceae</taxon>
        <taxon>Luteococcus</taxon>
    </lineage>
</organism>
<evidence type="ECO:0000259" key="2">
    <source>
        <dbReference type="Pfam" id="PF00149"/>
    </source>
</evidence>
<evidence type="ECO:0000259" key="3">
    <source>
        <dbReference type="Pfam" id="PF16370"/>
    </source>
</evidence>
<dbReference type="Pfam" id="PF16370">
    <property type="entry name" value="MetallophosC"/>
    <property type="match status" value="1"/>
</dbReference>
<evidence type="ECO:0000259" key="4">
    <source>
        <dbReference type="Pfam" id="PF16371"/>
    </source>
</evidence>
<dbReference type="Pfam" id="PF00149">
    <property type="entry name" value="Metallophos"/>
    <property type="match status" value="1"/>
</dbReference>
<protein>
    <submittedName>
        <fullName evidence="5">Calcineurin-like phosphoesterase family protein</fullName>
    </submittedName>
</protein>
<evidence type="ECO:0000256" key="1">
    <source>
        <dbReference type="SAM" id="SignalP"/>
    </source>
</evidence>
<keyword evidence="1" id="KW-0732">Signal</keyword>
<dbReference type="InterPro" id="IPR004843">
    <property type="entry name" value="Calcineurin-like_PHP"/>
</dbReference>
<dbReference type="SUPFAM" id="SSF56300">
    <property type="entry name" value="Metallo-dependent phosphatases"/>
    <property type="match status" value="1"/>
</dbReference>
<dbReference type="InterPro" id="IPR006311">
    <property type="entry name" value="TAT_signal"/>
</dbReference>
<reference evidence="5 6" key="1">
    <citation type="submission" date="2018-11" db="EMBL/GenBank/DDBJ databases">
        <title>Sequencing the genomes of 1000 actinobacteria strains.</title>
        <authorList>
            <person name="Klenk H.-P."/>
        </authorList>
    </citation>
    <scope>NUCLEOTIDE SEQUENCE [LARGE SCALE GENOMIC DNA]</scope>
    <source>
        <strain evidence="5 6">DSM 10546</strain>
    </source>
</reference>
<dbReference type="InterPro" id="IPR013783">
    <property type="entry name" value="Ig-like_fold"/>
</dbReference>
<dbReference type="PANTHER" id="PTHR43143">
    <property type="entry name" value="METALLOPHOSPHOESTERASE, CALCINEURIN SUPERFAMILY"/>
    <property type="match status" value="1"/>
</dbReference>
<dbReference type="GO" id="GO:0005975">
    <property type="term" value="P:carbohydrate metabolic process"/>
    <property type="evidence" value="ECO:0007669"/>
    <property type="project" value="UniProtKB-ARBA"/>
</dbReference>
<dbReference type="AlphaFoldDB" id="A0A3N1ZXF9"/>
<feature type="signal peptide" evidence="1">
    <location>
        <begin position="1"/>
        <end position="36"/>
    </location>
</feature>
<evidence type="ECO:0000313" key="5">
    <source>
        <dbReference type="EMBL" id="ROR55539.1"/>
    </source>
</evidence>